<evidence type="ECO:0000256" key="1">
    <source>
        <dbReference type="SAM" id="MobiDB-lite"/>
    </source>
</evidence>
<dbReference type="AlphaFoldDB" id="A0A5C7ACF2"/>
<dbReference type="InterPro" id="IPR014747">
    <property type="entry name" value="Bac_photo_RC_H_C"/>
</dbReference>
<protein>
    <submittedName>
        <fullName evidence="2">Uncharacterized protein</fullName>
    </submittedName>
</protein>
<dbReference type="InterPro" id="IPR011033">
    <property type="entry name" value="PRC_barrel-like_sf"/>
</dbReference>
<evidence type="ECO:0000313" key="3">
    <source>
        <dbReference type="Proteomes" id="UP000321734"/>
    </source>
</evidence>
<sequence length="300" mass="36111">MAEHNKHLYYINELSDYKISDGYPDVRGWDVKDVDNRVIGKVDNLLVNKDAERVVYLDVEVDKSIIDSKYDPYGRPSQGDLREFVNKDGENHIIVPIGLVDVNQDSNYIYTDIIDHRTFAETKRYRKGDDINRTYENQVLGSYERRQKIYKDTDGLNTHTNDNRYDDDRIVDDNLLGDDRRVDNRNRITNDRDNEKHHLTNEDRFVDKSQRRDDDFKMDEDRLRRIIREEIRKYHHDENKLKTYGTAEDFYQSTDDANTLSNDESELRRRRENNDVYDDDNFYERREFDDRRFNKRTPGL</sequence>
<proteinExistence type="predicted"/>
<dbReference type="SUPFAM" id="SSF50346">
    <property type="entry name" value="PRC-barrel domain"/>
    <property type="match status" value="1"/>
</dbReference>
<dbReference type="EMBL" id="VORX01000011">
    <property type="protein sequence ID" value="TXE05534.1"/>
    <property type="molecule type" value="Genomic_DNA"/>
</dbReference>
<feature type="region of interest" description="Disordered" evidence="1">
    <location>
        <begin position="185"/>
        <end position="205"/>
    </location>
</feature>
<dbReference type="Gene3D" id="3.90.50.10">
    <property type="entry name" value="Photosynthetic Reaction Center, subunit H, domain 2"/>
    <property type="match status" value="1"/>
</dbReference>
<reference evidence="2 3" key="1">
    <citation type="submission" date="2019-08" db="EMBL/GenBank/DDBJ databases">
        <title>Genome sequence of Gelidibacter salicanalis IC162T.</title>
        <authorList>
            <person name="Bowman J.P."/>
        </authorList>
    </citation>
    <scope>NUCLEOTIDE SEQUENCE [LARGE SCALE GENOMIC DNA]</scope>
    <source>
        <strain evidence="2 3">IC162</strain>
    </source>
</reference>
<accession>A0A5C7ACF2</accession>
<dbReference type="Proteomes" id="UP000321734">
    <property type="component" value="Unassembled WGS sequence"/>
</dbReference>
<evidence type="ECO:0000313" key="2">
    <source>
        <dbReference type="EMBL" id="TXE05534.1"/>
    </source>
</evidence>
<comment type="caution">
    <text evidence="2">The sequence shown here is derived from an EMBL/GenBank/DDBJ whole genome shotgun (WGS) entry which is preliminary data.</text>
</comment>
<dbReference type="GO" id="GO:0030077">
    <property type="term" value="C:plasma membrane light-harvesting complex"/>
    <property type="evidence" value="ECO:0007669"/>
    <property type="project" value="InterPro"/>
</dbReference>
<gene>
    <name evidence="2" type="ORF">ES711_15665</name>
</gene>
<organism evidence="2 3">
    <name type="scientific">Gelidibacter salicanalis</name>
    <dbReference type="NCBI Taxonomy" id="291193"/>
    <lineage>
        <taxon>Bacteria</taxon>
        <taxon>Pseudomonadati</taxon>
        <taxon>Bacteroidota</taxon>
        <taxon>Flavobacteriia</taxon>
        <taxon>Flavobacteriales</taxon>
        <taxon>Flavobacteriaceae</taxon>
        <taxon>Gelidibacter</taxon>
    </lineage>
</organism>
<dbReference type="OrthoDB" id="1422173at2"/>
<dbReference type="GO" id="GO:0019684">
    <property type="term" value="P:photosynthesis, light reaction"/>
    <property type="evidence" value="ECO:0007669"/>
    <property type="project" value="InterPro"/>
</dbReference>
<keyword evidence="3" id="KW-1185">Reference proteome</keyword>
<name>A0A5C7ACF2_9FLAO</name>